<accession>A0AAV7I1P2</accession>
<keyword evidence="3" id="KW-1185">Reference proteome</keyword>
<protein>
    <submittedName>
        <fullName evidence="2">Uncharacterized protein</fullName>
    </submittedName>
</protein>
<evidence type="ECO:0000313" key="3">
    <source>
        <dbReference type="Proteomes" id="UP000826195"/>
    </source>
</evidence>
<proteinExistence type="predicted"/>
<sequence length="180" mass="19741">MSLDQNALVRDEDQRHPPLNGFRNPAERHKDSCSLSASSSTLWCSPAPAPGSLLLFHSLQLVVGCIPDQNPRCECSVEILGNCDLLNADFGEGLQAALVKLDPATTVTPIGSGVKLLSSRHNRTTFVNVDDNDLTVCNVLNTSSRESRQVSEDRLKVEQKISIDNQQNQQNCKCPMVEVR</sequence>
<gene>
    <name evidence="2" type="ORF">KQX54_009376</name>
</gene>
<reference evidence="2 3" key="1">
    <citation type="journal article" date="2021" name="J. Hered.">
        <title>A chromosome-level genome assembly of the parasitoid wasp, Cotesia glomerata (Hymenoptera: Braconidae).</title>
        <authorList>
            <person name="Pinto B.J."/>
            <person name="Weis J.J."/>
            <person name="Gamble T."/>
            <person name="Ode P.J."/>
            <person name="Paul R."/>
            <person name="Zaspel J.M."/>
        </authorList>
    </citation>
    <scope>NUCLEOTIDE SEQUENCE [LARGE SCALE GENOMIC DNA]</scope>
    <source>
        <strain evidence="2">CgM1</strain>
    </source>
</reference>
<dbReference type="EMBL" id="JAHXZJ010002609">
    <property type="protein sequence ID" value="KAH0539879.1"/>
    <property type="molecule type" value="Genomic_DNA"/>
</dbReference>
<name>A0AAV7I1P2_COTGL</name>
<evidence type="ECO:0000313" key="2">
    <source>
        <dbReference type="EMBL" id="KAH0539879.1"/>
    </source>
</evidence>
<feature type="region of interest" description="Disordered" evidence="1">
    <location>
        <begin position="1"/>
        <end position="29"/>
    </location>
</feature>
<dbReference type="AlphaFoldDB" id="A0AAV7I1P2"/>
<dbReference type="Proteomes" id="UP000826195">
    <property type="component" value="Unassembled WGS sequence"/>
</dbReference>
<evidence type="ECO:0000256" key="1">
    <source>
        <dbReference type="SAM" id="MobiDB-lite"/>
    </source>
</evidence>
<comment type="caution">
    <text evidence="2">The sequence shown here is derived from an EMBL/GenBank/DDBJ whole genome shotgun (WGS) entry which is preliminary data.</text>
</comment>
<organism evidence="2 3">
    <name type="scientific">Cotesia glomerata</name>
    <name type="common">Lepidopteran parasitic wasp</name>
    <name type="synonym">Apanteles glomeratus</name>
    <dbReference type="NCBI Taxonomy" id="32391"/>
    <lineage>
        <taxon>Eukaryota</taxon>
        <taxon>Metazoa</taxon>
        <taxon>Ecdysozoa</taxon>
        <taxon>Arthropoda</taxon>
        <taxon>Hexapoda</taxon>
        <taxon>Insecta</taxon>
        <taxon>Pterygota</taxon>
        <taxon>Neoptera</taxon>
        <taxon>Endopterygota</taxon>
        <taxon>Hymenoptera</taxon>
        <taxon>Apocrita</taxon>
        <taxon>Ichneumonoidea</taxon>
        <taxon>Braconidae</taxon>
        <taxon>Microgastrinae</taxon>
        <taxon>Cotesia</taxon>
    </lineage>
</organism>